<evidence type="ECO:0000256" key="2">
    <source>
        <dbReference type="ARBA" id="ARBA00022598"/>
    </source>
</evidence>
<proteinExistence type="inferred from homology"/>
<gene>
    <name evidence="5" type="ORF">MIU77_10210</name>
</gene>
<dbReference type="InterPro" id="IPR045851">
    <property type="entry name" value="AMP-bd_C_sf"/>
</dbReference>
<protein>
    <submittedName>
        <fullName evidence="5">AMP-binding protein</fullName>
    </submittedName>
</protein>
<dbReference type="InterPro" id="IPR025110">
    <property type="entry name" value="AMP-bd_C"/>
</dbReference>
<evidence type="ECO:0000259" key="4">
    <source>
        <dbReference type="Pfam" id="PF13193"/>
    </source>
</evidence>
<organism evidence="5 6">
    <name type="scientific">Mycolicibacillus parakoreensis</name>
    <dbReference type="NCBI Taxonomy" id="1069221"/>
    <lineage>
        <taxon>Bacteria</taxon>
        <taxon>Bacillati</taxon>
        <taxon>Actinomycetota</taxon>
        <taxon>Actinomycetes</taxon>
        <taxon>Mycobacteriales</taxon>
        <taxon>Mycobacteriaceae</taxon>
        <taxon>Mycolicibacillus</taxon>
    </lineage>
</organism>
<sequence>MIARGNQALAADARSRGLWVTTTLADELRVAAHQTPQRPLLIDGDVRLTCRQVHARASALAAVMADRLPTGSVVSFMLPNWHEAAVVYLAATMAGMVINPILPSLREAELRFILADAQSRMVFIPETFRGHDYAQMFARVATGLDAPPEVVVVRGDAPIHTDYHTLVETAPVGAPPPHPPLDPDAVHLVLYTSGTTGRAKGVLHSHNSIHALIRQLGTHWRIVPGDRFLVPSPIAHIGGSIYAFECPLLLGTTAVLMDRWEPDDAVRRMLTERCTHVAGATPFLAHLLAAARRAGTRLPDLKVFICGGAAVPATLIREAAGYFPTARITRVYGSSEVPVTTVGALGAGEQSYAADTDGRAGIADIKLVDHHAAPPGGGEITVRGPQMLLGYLHPEDEDGCFDADGYFATGDLGRWVDDDYLLVTGRAKDVIIRHGENIAAKEVEDILVAHPGIAEIAVVGLPDERTGERACAVIVPTGEPTPDLAELSAMLAAHGLARFKTPERLVVWDALPKNDAGKVVKHHIRTVLIDDRDDRDG</sequence>
<dbReference type="RefSeq" id="WP_240169589.1">
    <property type="nucleotide sequence ID" value="NZ_CP092365.1"/>
</dbReference>
<accession>A0ABY3TYB9</accession>
<evidence type="ECO:0000313" key="6">
    <source>
        <dbReference type="Proteomes" id="UP001055200"/>
    </source>
</evidence>
<dbReference type="Pfam" id="PF00501">
    <property type="entry name" value="AMP-binding"/>
    <property type="match status" value="1"/>
</dbReference>
<dbReference type="PROSITE" id="PS00455">
    <property type="entry name" value="AMP_BINDING"/>
    <property type="match status" value="1"/>
</dbReference>
<comment type="similarity">
    <text evidence="1">Belongs to the ATP-dependent AMP-binding enzyme family.</text>
</comment>
<evidence type="ECO:0000256" key="1">
    <source>
        <dbReference type="ARBA" id="ARBA00006432"/>
    </source>
</evidence>
<dbReference type="Proteomes" id="UP001055200">
    <property type="component" value="Chromosome"/>
</dbReference>
<dbReference type="InterPro" id="IPR042099">
    <property type="entry name" value="ANL_N_sf"/>
</dbReference>
<reference evidence="5" key="1">
    <citation type="submission" date="2022-08" db="EMBL/GenBank/DDBJ databases">
        <title>Complete genome sequence of 14 non-tuberculosis mycobacteria type-strains.</title>
        <authorList>
            <person name="Igarashi Y."/>
            <person name="Osugi A."/>
            <person name="Mitarai S."/>
        </authorList>
    </citation>
    <scope>NUCLEOTIDE SEQUENCE</scope>
    <source>
        <strain evidence="5">DSM 45575</strain>
    </source>
</reference>
<dbReference type="PANTHER" id="PTHR43201:SF5">
    <property type="entry name" value="MEDIUM-CHAIN ACYL-COA LIGASE ACSF2, MITOCHONDRIAL"/>
    <property type="match status" value="1"/>
</dbReference>
<name>A0ABY3TYB9_9MYCO</name>
<feature type="domain" description="AMP-dependent synthetase/ligase" evidence="3">
    <location>
        <begin position="29"/>
        <end position="392"/>
    </location>
</feature>
<dbReference type="Gene3D" id="3.30.300.30">
    <property type="match status" value="1"/>
</dbReference>
<dbReference type="Pfam" id="PF13193">
    <property type="entry name" value="AMP-binding_C"/>
    <property type="match status" value="1"/>
</dbReference>
<keyword evidence="2" id="KW-0436">Ligase</keyword>
<keyword evidence="6" id="KW-1185">Reference proteome</keyword>
<dbReference type="EMBL" id="CP092365">
    <property type="protein sequence ID" value="ULN51306.1"/>
    <property type="molecule type" value="Genomic_DNA"/>
</dbReference>
<dbReference type="Gene3D" id="3.40.50.12780">
    <property type="entry name" value="N-terminal domain of ligase-like"/>
    <property type="match status" value="1"/>
</dbReference>
<dbReference type="InterPro" id="IPR020845">
    <property type="entry name" value="AMP-binding_CS"/>
</dbReference>
<dbReference type="InterPro" id="IPR000873">
    <property type="entry name" value="AMP-dep_synth/lig_dom"/>
</dbReference>
<dbReference type="PANTHER" id="PTHR43201">
    <property type="entry name" value="ACYL-COA SYNTHETASE"/>
    <property type="match status" value="1"/>
</dbReference>
<feature type="domain" description="AMP-binding enzyme C-terminal" evidence="4">
    <location>
        <begin position="442"/>
        <end position="518"/>
    </location>
</feature>
<dbReference type="SUPFAM" id="SSF56801">
    <property type="entry name" value="Acetyl-CoA synthetase-like"/>
    <property type="match status" value="1"/>
</dbReference>
<evidence type="ECO:0000259" key="3">
    <source>
        <dbReference type="Pfam" id="PF00501"/>
    </source>
</evidence>
<evidence type="ECO:0000313" key="5">
    <source>
        <dbReference type="EMBL" id="ULN51306.1"/>
    </source>
</evidence>